<organism evidence="1 2">
    <name type="scientific">Idiomarina fontislapidosi</name>
    <dbReference type="NCBI Taxonomy" id="263723"/>
    <lineage>
        <taxon>Bacteria</taxon>
        <taxon>Pseudomonadati</taxon>
        <taxon>Pseudomonadota</taxon>
        <taxon>Gammaproteobacteria</taxon>
        <taxon>Alteromonadales</taxon>
        <taxon>Idiomarinaceae</taxon>
        <taxon>Idiomarina</taxon>
    </lineage>
</organism>
<dbReference type="Proteomes" id="UP000287330">
    <property type="component" value="Unassembled WGS sequence"/>
</dbReference>
<sequence length="451" mass="52195">MSNSLFRKDAYGLYHYFEQIIEIRNDILNLNHARAQEIVTSKGLAAVTDEEIEFYKTYIHESVHFIDSTSTLWGMEYTCRLYNCFNSNNSKEAIEVFLVNDSEIEQHAHSRIPTTTAFIEYRTMRSILSYNPRYGAYINFKYYSHDGNRFSEVFSTPLTMLALLEGHAYAQELLTALALFKSKDDPISTHLLKKEYEKTLIDTALSEYTCILSFTEQLFDVYKFEERLSIVVLACRFVLDLPDLFPFPQAYIDSCFSNNTDEQIISAFKMELNRGMNRSSLVAIILILLHCSLEAKPINTSSYEFSTELENRIFELFAKEGESVESCKQTFKTLHDISYETSLNLLHEKGAELAYLSALANKDRDWLSFNPTEVALPCVLLTTGEFLSANHELDYDIKKLVFSDDEKASELTKRLKQEKVRKPHLRPTVCHDWLKKIESGEIGVHYYPEDF</sequence>
<keyword evidence="2" id="KW-1185">Reference proteome</keyword>
<gene>
    <name evidence="1" type="ORF">CWE25_09670</name>
</gene>
<name>A0A432XTU6_9GAMM</name>
<protein>
    <submittedName>
        <fullName evidence="1">Uncharacterized protein</fullName>
    </submittedName>
</protein>
<dbReference type="EMBL" id="PIPV01000008">
    <property type="protein sequence ID" value="RUO52140.1"/>
    <property type="molecule type" value="Genomic_DNA"/>
</dbReference>
<evidence type="ECO:0000313" key="1">
    <source>
        <dbReference type="EMBL" id="RUO52140.1"/>
    </source>
</evidence>
<dbReference type="AlphaFoldDB" id="A0A432XTU6"/>
<accession>A0A432XTU6</accession>
<reference evidence="2" key="1">
    <citation type="journal article" date="2018" name="Front. Microbiol.">
        <title>Genome-Based Analysis Reveals the Taxonomy and Diversity of the Family Idiomarinaceae.</title>
        <authorList>
            <person name="Liu Y."/>
            <person name="Lai Q."/>
            <person name="Shao Z."/>
        </authorList>
    </citation>
    <scope>NUCLEOTIDE SEQUENCE [LARGE SCALE GENOMIC DNA]</scope>
    <source>
        <strain evidence="2">F23</strain>
    </source>
</reference>
<evidence type="ECO:0000313" key="2">
    <source>
        <dbReference type="Proteomes" id="UP000287330"/>
    </source>
</evidence>
<dbReference type="OrthoDB" id="9179739at2"/>
<dbReference type="RefSeq" id="WP_110575188.1">
    <property type="nucleotide sequence ID" value="NZ_PIPV01000008.1"/>
</dbReference>
<comment type="caution">
    <text evidence="1">The sequence shown here is derived from an EMBL/GenBank/DDBJ whole genome shotgun (WGS) entry which is preliminary data.</text>
</comment>
<proteinExistence type="predicted"/>